<organism evidence="2 3">
    <name type="scientific">Ligilactobacillus ruminis</name>
    <dbReference type="NCBI Taxonomy" id="1623"/>
    <lineage>
        <taxon>Bacteria</taxon>
        <taxon>Bacillati</taxon>
        <taxon>Bacillota</taxon>
        <taxon>Bacilli</taxon>
        <taxon>Lactobacillales</taxon>
        <taxon>Lactobacillaceae</taxon>
        <taxon>Ligilactobacillus</taxon>
    </lineage>
</organism>
<reference evidence="2 3" key="1">
    <citation type="submission" date="2018-08" db="EMBL/GenBank/DDBJ databases">
        <title>A genome reference for cultivated species of the human gut microbiota.</title>
        <authorList>
            <person name="Zou Y."/>
            <person name="Xue W."/>
            <person name="Luo G."/>
        </authorList>
    </citation>
    <scope>NUCLEOTIDE SEQUENCE [LARGE SCALE GENOMIC DNA]</scope>
    <source>
        <strain evidence="2 3">TF10-9AT</strain>
    </source>
</reference>
<evidence type="ECO:0000313" key="2">
    <source>
        <dbReference type="EMBL" id="RGK46204.1"/>
    </source>
</evidence>
<accession>A0A8B2ZBE5</accession>
<dbReference type="Proteomes" id="UP000260790">
    <property type="component" value="Unassembled WGS sequence"/>
</dbReference>
<dbReference type="AlphaFoldDB" id="A0A8B2ZBE5"/>
<evidence type="ECO:0000313" key="3">
    <source>
        <dbReference type="Proteomes" id="UP000260790"/>
    </source>
</evidence>
<sequence length="71" mass="8245">MQVSYTYAVLFLLVHCAQTRPIPHNKSAGMKAHKYRIHFTIRVKQIKDEVPNHENDADIRKTDAKKVSFHA</sequence>
<protein>
    <submittedName>
        <fullName evidence="2">Uncharacterized protein</fullName>
    </submittedName>
</protein>
<feature type="region of interest" description="Disordered" evidence="1">
    <location>
        <begin position="52"/>
        <end position="71"/>
    </location>
</feature>
<proteinExistence type="predicted"/>
<comment type="caution">
    <text evidence="2">The sequence shown here is derived from an EMBL/GenBank/DDBJ whole genome shotgun (WGS) entry which is preliminary data.</text>
</comment>
<name>A0A8B2ZBE5_9LACO</name>
<gene>
    <name evidence="2" type="ORF">DXD09_06565</name>
</gene>
<evidence type="ECO:0000256" key="1">
    <source>
        <dbReference type="SAM" id="MobiDB-lite"/>
    </source>
</evidence>
<dbReference type="EMBL" id="QSQR01000006">
    <property type="protein sequence ID" value="RGK46204.1"/>
    <property type="molecule type" value="Genomic_DNA"/>
</dbReference>